<organism evidence="2 3">
    <name type="scientific">Ophiocordyceps sinensis</name>
    <dbReference type="NCBI Taxonomy" id="72228"/>
    <lineage>
        <taxon>Eukaryota</taxon>
        <taxon>Fungi</taxon>
        <taxon>Dikarya</taxon>
        <taxon>Ascomycota</taxon>
        <taxon>Pezizomycotina</taxon>
        <taxon>Sordariomycetes</taxon>
        <taxon>Hypocreomycetidae</taxon>
        <taxon>Hypocreales</taxon>
        <taxon>Ophiocordycipitaceae</taxon>
        <taxon>Ophiocordyceps</taxon>
    </lineage>
</organism>
<feature type="region of interest" description="Disordered" evidence="1">
    <location>
        <begin position="13"/>
        <end position="127"/>
    </location>
</feature>
<dbReference type="OrthoDB" id="423498at2759"/>
<sequence>MPSTLRISRRLAALTTRGRTYHATPRALRPHKDSKDRESENSGRDREMAGNSDAAFDPRKTRPESEGRTAEAWSNDDPPEANGANQELSKPRGDERSKADRGAGDQVRKGGRSGGGNTTKKGGPGRV</sequence>
<gene>
    <name evidence="2" type="ORF">G6O67_008173</name>
</gene>
<feature type="compositionally biased region" description="Basic and acidic residues" evidence="1">
    <location>
        <begin position="89"/>
        <end position="108"/>
    </location>
</feature>
<feature type="compositionally biased region" description="Basic and acidic residues" evidence="1">
    <location>
        <begin position="56"/>
        <end position="69"/>
    </location>
</feature>
<evidence type="ECO:0000313" key="2">
    <source>
        <dbReference type="EMBL" id="KAF4504764.1"/>
    </source>
</evidence>
<evidence type="ECO:0000313" key="3">
    <source>
        <dbReference type="Proteomes" id="UP000557566"/>
    </source>
</evidence>
<keyword evidence="3" id="KW-1185">Reference proteome</keyword>
<dbReference type="AlphaFoldDB" id="A0A8H4LSX7"/>
<name>A0A8H4LSX7_9HYPO</name>
<comment type="caution">
    <text evidence="2">The sequence shown here is derived from an EMBL/GenBank/DDBJ whole genome shotgun (WGS) entry which is preliminary data.</text>
</comment>
<dbReference type="PANTHER" id="PTHR42090">
    <property type="match status" value="1"/>
</dbReference>
<reference evidence="2 3" key="1">
    <citation type="journal article" date="2020" name="Genome Biol. Evol.">
        <title>A new high-quality draft genome assembly of the Chinese cordyceps Ophiocordyceps sinensis.</title>
        <authorList>
            <person name="Shu R."/>
            <person name="Zhang J."/>
            <person name="Meng Q."/>
            <person name="Zhang H."/>
            <person name="Zhou G."/>
            <person name="Li M."/>
            <person name="Wu P."/>
            <person name="Zhao Y."/>
            <person name="Chen C."/>
            <person name="Qin Q."/>
        </authorList>
    </citation>
    <scope>NUCLEOTIDE SEQUENCE [LARGE SCALE GENOMIC DNA]</scope>
    <source>
        <strain evidence="2 3">IOZ07</strain>
    </source>
</reference>
<dbReference type="EMBL" id="JAAVMX010000009">
    <property type="protein sequence ID" value="KAF4504764.1"/>
    <property type="molecule type" value="Genomic_DNA"/>
</dbReference>
<dbReference type="Proteomes" id="UP000557566">
    <property type="component" value="Unassembled WGS sequence"/>
</dbReference>
<dbReference type="PANTHER" id="PTHR42090:SF1">
    <property type="match status" value="1"/>
</dbReference>
<evidence type="ECO:0000256" key="1">
    <source>
        <dbReference type="SAM" id="MobiDB-lite"/>
    </source>
</evidence>
<feature type="compositionally biased region" description="Basic and acidic residues" evidence="1">
    <location>
        <begin position="30"/>
        <end position="48"/>
    </location>
</feature>
<protein>
    <submittedName>
        <fullName evidence="2">Uncharacterized protein</fullName>
    </submittedName>
</protein>
<feature type="compositionally biased region" description="Gly residues" evidence="1">
    <location>
        <begin position="112"/>
        <end position="127"/>
    </location>
</feature>
<accession>A0A8H4LSX7</accession>
<proteinExistence type="predicted"/>